<reference evidence="11 12" key="1">
    <citation type="journal article" date="2018" name="MBio">
        <title>Comparative Genomics Reveals the Core Gene Toolbox for the Fungus-Insect Symbiosis.</title>
        <authorList>
            <person name="Wang Y."/>
            <person name="Stata M."/>
            <person name="Wang W."/>
            <person name="Stajich J.E."/>
            <person name="White M.M."/>
            <person name="Moncalvo J.M."/>
        </authorList>
    </citation>
    <scope>NUCLEOTIDE SEQUENCE [LARGE SCALE GENOMIC DNA]</scope>
    <source>
        <strain evidence="11 12">SWE-8-4</strain>
    </source>
</reference>
<dbReference type="Gene3D" id="1.50.40.10">
    <property type="entry name" value="Mitochondrial carrier domain"/>
    <property type="match status" value="2"/>
</dbReference>
<evidence type="ECO:0000256" key="9">
    <source>
        <dbReference type="PROSITE-ProRule" id="PRU00282"/>
    </source>
</evidence>
<dbReference type="InterPro" id="IPR023395">
    <property type="entry name" value="MCP_dom_sf"/>
</dbReference>
<evidence type="ECO:0008006" key="13">
    <source>
        <dbReference type="Google" id="ProtNLM"/>
    </source>
</evidence>
<evidence type="ECO:0000313" key="11">
    <source>
        <dbReference type="EMBL" id="PVU88693.1"/>
    </source>
</evidence>
<keyword evidence="6" id="KW-1133">Transmembrane helix</keyword>
<evidence type="ECO:0000256" key="3">
    <source>
        <dbReference type="ARBA" id="ARBA00022448"/>
    </source>
</evidence>
<evidence type="ECO:0000256" key="8">
    <source>
        <dbReference type="ARBA" id="ARBA00023136"/>
    </source>
</evidence>
<evidence type="ECO:0000313" key="12">
    <source>
        <dbReference type="Proteomes" id="UP000245383"/>
    </source>
</evidence>
<gene>
    <name evidence="11" type="ORF">BB561_005742</name>
</gene>
<comment type="caution">
    <text evidence="11">The sequence shown here is derived from an EMBL/GenBank/DDBJ whole genome shotgun (WGS) entry which is preliminary data.</text>
</comment>
<dbReference type="GO" id="GO:1990575">
    <property type="term" value="P:mitochondrial L-ornithine transmembrane transport"/>
    <property type="evidence" value="ECO:0007669"/>
    <property type="project" value="TreeGrafter"/>
</dbReference>
<dbReference type="Pfam" id="PF00153">
    <property type="entry name" value="Mito_carr"/>
    <property type="match status" value="3"/>
</dbReference>
<dbReference type="SUPFAM" id="SSF103506">
    <property type="entry name" value="Mitochondrial carrier"/>
    <property type="match status" value="1"/>
</dbReference>
<sequence>MDSHTETVTSKLTDEALASFSPQDSTAITIPPKISPLWDLCFGSLAGMNGKFIEYPFDTVKVRMQTMDKQVFNGTLDCLGQTWKNEGFKGFYRGLSSPLFGAMIENAFIFFAYKKIQHFVSYTTGAEQKKSLSIQQLALCGGVSGGMASILLTPIELVKCKLQVENVKNYSGVGANAGVSKYNGPFSVIKSIIKTDGLKGIFKGFSPTLFRESIGTALWFGTYEMMCLNYLQMKSEELKKTTANPPKLTKTDIGPIVLILAGGTAGVVYNFCTFPIDVIKSRLQTLDVVAAQASSSMTIPEIISNVYRSGGIPAFYRGLGVTLLRAFPANATMFLTFEYLSRLVTNLHS</sequence>
<dbReference type="InterPro" id="IPR002067">
    <property type="entry name" value="MCP"/>
</dbReference>
<dbReference type="OrthoDB" id="2382881at2759"/>
<dbReference type="PANTHER" id="PTHR45624:SF31">
    <property type="entry name" value="MITOCHONDRIAL ORNITHINE TRANSPORTER 1"/>
    <property type="match status" value="1"/>
</dbReference>
<dbReference type="GO" id="GO:0000064">
    <property type="term" value="F:L-ornithine transmembrane transporter activity"/>
    <property type="evidence" value="ECO:0007669"/>
    <property type="project" value="TreeGrafter"/>
</dbReference>
<name>A0A2T9Y8N5_9FUNG</name>
<dbReference type="InterPro" id="IPR050567">
    <property type="entry name" value="Mitochondrial_Carrier"/>
</dbReference>
<proteinExistence type="inferred from homology"/>
<dbReference type="STRING" id="133385.A0A2T9Y8N5"/>
<feature type="repeat" description="Solcar" evidence="9">
    <location>
        <begin position="132"/>
        <end position="229"/>
    </location>
</feature>
<feature type="repeat" description="Solcar" evidence="9">
    <location>
        <begin position="34"/>
        <end position="119"/>
    </location>
</feature>
<dbReference type="GO" id="GO:0031966">
    <property type="term" value="C:mitochondrial membrane"/>
    <property type="evidence" value="ECO:0007669"/>
    <property type="project" value="UniProtKB-SubCell"/>
</dbReference>
<dbReference type="PROSITE" id="PS50920">
    <property type="entry name" value="SOLCAR"/>
    <property type="match status" value="3"/>
</dbReference>
<dbReference type="InterPro" id="IPR018108">
    <property type="entry name" value="MCP_transmembrane"/>
</dbReference>
<evidence type="ECO:0000256" key="10">
    <source>
        <dbReference type="RuleBase" id="RU000488"/>
    </source>
</evidence>
<comment type="subcellular location">
    <subcellularLocation>
        <location evidence="1">Mitochondrion membrane</location>
        <topology evidence="1">Multi-pass membrane protein</topology>
    </subcellularLocation>
</comment>
<evidence type="ECO:0000256" key="5">
    <source>
        <dbReference type="ARBA" id="ARBA00022737"/>
    </source>
</evidence>
<comment type="similarity">
    <text evidence="2 10">Belongs to the mitochondrial carrier (TC 2.A.29) family.</text>
</comment>
<dbReference type="EMBL" id="MBFR01000366">
    <property type="protein sequence ID" value="PVU88693.1"/>
    <property type="molecule type" value="Genomic_DNA"/>
</dbReference>
<keyword evidence="8 9" id="KW-0472">Membrane</keyword>
<accession>A0A2T9Y8N5</accession>
<keyword evidence="3 10" id="KW-0813">Transport</keyword>
<evidence type="ECO:0000256" key="6">
    <source>
        <dbReference type="ARBA" id="ARBA00022989"/>
    </source>
</evidence>
<evidence type="ECO:0000256" key="1">
    <source>
        <dbReference type="ARBA" id="ARBA00004225"/>
    </source>
</evidence>
<keyword evidence="7" id="KW-0496">Mitochondrion</keyword>
<organism evidence="11 12">
    <name type="scientific">Smittium simulii</name>
    <dbReference type="NCBI Taxonomy" id="133385"/>
    <lineage>
        <taxon>Eukaryota</taxon>
        <taxon>Fungi</taxon>
        <taxon>Fungi incertae sedis</taxon>
        <taxon>Zoopagomycota</taxon>
        <taxon>Kickxellomycotina</taxon>
        <taxon>Harpellomycetes</taxon>
        <taxon>Harpellales</taxon>
        <taxon>Legeriomycetaceae</taxon>
        <taxon>Smittium</taxon>
    </lineage>
</organism>
<dbReference type="PANTHER" id="PTHR45624">
    <property type="entry name" value="MITOCHONDRIAL BASIC AMINO ACIDS TRANSPORTER-RELATED"/>
    <property type="match status" value="1"/>
</dbReference>
<feature type="repeat" description="Solcar" evidence="9">
    <location>
        <begin position="253"/>
        <end position="343"/>
    </location>
</feature>
<protein>
    <recommendedName>
        <fullName evidence="13">Mitochondrial carrier</fullName>
    </recommendedName>
</protein>
<dbReference type="Proteomes" id="UP000245383">
    <property type="component" value="Unassembled WGS sequence"/>
</dbReference>
<evidence type="ECO:0000256" key="4">
    <source>
        <dbReference type="ARBA" id="ARBA00022692"/>
    </source>
</evidence>
<keyword evidence="12" id="KW-1185">Reference proteome</keyword>
<dbReference type="PRINTS" id="PR00926">
    <property type="entry name" value="MITOCARRIER"/>
</dbReference>
<evidence type="ECO:0000256" key="2">
    <source>
        <dbReference type="ARBA" id="ARBA00006375"/>
    </source>
</evidence>
<keyword evidence="5" id="KW-0677">Repeat</keyword>
<keyword evidence="4 9" id="KW-0812">Transmembrane</keyword>
<evidence type="ECO:0000256" key="7">
    <source>
        <dbReference type="ARBA" id="ARBA00023128"/>
    </source>
</evidence>
<dbReference type="AlphaFoldDB" id="A0A2T9Y8N5"/>